<feature type="domain" description="N-acetyltransferase" evidence="3">
    <location>
        <begin position="3"/>
        <end position="203"/>
    </location>
</feature>
<dbReference type="InterPro" id="IPR000182">
    <property type="entry name" value="GNAT_dom"/>
</dbReference>
<dbReference type="EMBL" id="CP002536">
    <property type="protein sequence ID" value="ADY25421.1"/>
    <property type="molecule type" value="Genomic_DNA"/>
</dbReference>
<accession>F0RJ13</accession>
<dbReference type="Gene3D" id="3.40.630.30">
    <property type="match status" value="1"/>
</dbReference>
<sequence length="211" mass="22623">MSVCLRPAVPSDLPALGRVAYTTGFFGDSAACYFPDQRLFALLWVWPYLHGGGGPGCRVAEDERGQLLGYVLGASQPGRYRAALAQAAALGLLASVGGEVRRPLACGGHLLRLGHFAGPHASEEVYPAHLHLNLLPAARGLGLGRTLLTAHLEALRAAEVPGVQLSTTAENVAALRLYRRCGFEVLARQQTDLWQPWLGRPTEQLTLGLRL</sequence>
<dbReference type="SUPFAM" id="SSF55729">
    <property type="entry name" value="Acyl-CoA N-acyltransferases (Nat)"/>
    <property type="match status" value="1"/>
</dbReference>
<proteinExistence type="predicted"/>
<evidence type="ECO:0000256" key="2">
    <source>
        <dbReference type="ARBA" id="ARBA00023315"/>
    </source>
</evidence>
<protein>
    <submittedName>
        <fullName evidence="4">GCN5-related N-acetyltransferase</fullName>
    </submittedName>
</protein>
<evidence type="ECO:0000313" key="4">
    <source>
        <dbReference type="EMBL" id="ADY25421.1"/>
    </source>
</evidence>
<keyword evidence="5" id="KW-1185">Reference proteome</keyword>
<dbReference type="InterPro" id="IPR050832">
    <property type="entry name" value="Bact_Acetyltransf"/>
</dbReference>
<dbReference type="PANTHER" id="PTHR43877">
    <property type="entry name" value="AMINOALKYLPHOSPHONATE N-ACETYLTRANSFERASE-RELATED-RELATED"/>
    <property type="match status" value="1"/>
</dbReference>
<dbReference type="OrthoDB" id="66159at2"/>
<dbReference type="RefSeq" id="WP_013614030.1">
    <property type="nucleotide sequence ID" value="NC_015161.1"/>
</dbReference>
<evidence type="ECO:0000256" key="1">
    <source>
        <dbReference type="ARBA" id="ARBA00022679"/>
    </source>
</evidence>
<evidence type="ECO:0000313" key="5">
    <source>
        <dbReference type="Proteomes" id="UP000007718"/>
    </source>
</evidence>
<reference evidence="5" key="1">
    <citation type="submission" date="2011-02" db="EMBL/GenBank/DDBJ databases">
        <title>The complete sequence of chromosome of Deinococcus proteolyticus DSM 20540.</title>
        <authorList>
            <consortium name="US DOE Joint Genome Institute (JGI-PGF)"/>
            <person name="Lucas S."/>
            <person name="Copeland A."/>
            <person name="Lapidus A."/>
            <person name="Bruce D."/>
            <person name="Goodwin L."/>
            <person name="Pitluck S."/>
            <person name="Kyrpides N."/>
            <person name="Mavromatis K."/>
            <person name="Pagani I."/>
            <person name="Ivanova N."/>
            <person name="Ovchinnikova G."/>
            <person name="Zeytun A."/>
            <person name="Detter J.C."/>
            <person name="Han C."/>
            <person name="Land M."/>
            <person name="Hauser L."/>
            <person name="Markowitz V."/>
            <person name="Cheng J.-F."/>
            <person name="Hugenholtz P."/>
            <person name="Woyke T."/>
            <person name="Wu D."/>
            <person name="Pukall R."/>
            <person name="Steenblock K."/>
            <person name="Brambilla E."/>
            <person name="Klenk H.-P."/>
            <person name="Eisen J.A."/>
        </authorList>
    </citation>
    <scope>NUCLEOTIDE SEQUENCE [LARGE SCALE GENOMIC DNA]</scope>
    <source>
        <strain evidence="5">ATCC 35074 / DSM 20540 / JCM 6276 / NBRC 101906 / NCIMB 13154 / VKM Ac-1939 / CCM 2703 / MRP</strain>
    </source>
</reference>
<dbReference type="Proteomes" id="UP000007718">
    <property type="component" value="Chromosome"/>
</dbReference>
<evidence type="ECO:0000259" key="3">
    <source>
        <dbReference type="PROSITE" id="PS51186"/>
    </source>
</evidence>
<keyword evidence="1 4" id="KW-0808">Transferase</keyword>
<dbReference type="eggNOG" id="COG0456">
    <property type="taxonomic scope" value="Bacteria"/>
</dbReference>
<dbReference type="KEGG" id="dpt:Deipr_0248"/>
<reference evidence="4 5" key="2">
    <citation type="journal article" date="2012" name="Stand. Genomic Sci.">
        <title>Complete genome sequence of the orange-red pigmented, radioresistant Deinococcus proteolyticus type strain (MRP(T)).</title>
        <authorList>
            <person name="Copeland A."/>
            <person name="Zeytun A."/>
            <person name="Yassawong M."/>
            <person name="Nolan M."/>
            <person name="Lucas S."/>
            <person name="Hammon N."/>
            <person name="Deshpande S."/>
            <person name="Cheng J.F."/>
            <person name="Han C."/>
            <person name="Tapia R."/>
            <person name="Goodwin L.A."/>
            <person name="Pitluck S."/>
            <person name="Mavromatis K."/>
            <person name="Liolios K."/>
            <person name="Pagani I."/>
            <person name="Ivanova N."/>
            <person name="Mikhailova N."/>
            <person name="Pati A."/>
            <person name="Chen A."/>
            <person name="Palaniappan K."/>
            <person name="Land M."/>
            <person name="Hauser L."/>
            <person name="Jeffries C.D."/>
            <person name="Brambilla E.M."/>
            <person name="Rohde M."/>
            <person name="Sikorski J."/>
            <person name="Pukall R."/>
            <person name="Goker M."/>
            <person name="Detter J.C."/>
            <person name="Woyke T."/>
            <person name="Bristow J."/>
            <person name="Eisen J.A."/>
            <person name="Markowitz V."/>
            <person name="Hugenholtz P."/>
            <person name="Kyrpides N.C."/>
            <person name="Klenk H.P."/>
            <person name="Lapidus A."/>
        </authorList>
    </citation>
    <scope>NUCLEOTIDE SEQUENCE [LARGE SCALE GENOMIC DNA]</scope>
    <source>
        <strain evidence="5">ATCC 35074 / DSM 20540 / JCM 6276 / NBRC 101906 / NCIMB 13154 / VKM Ac-1939 / CCM 2703 / MRP</strain>
    </source>
</reference>
<keyword evidence="2" id="KW-0012">Acyltransferase</keyword>
<gene>
    <name evidence="4" type="ordered locus">Deipr_0248</name>
</gene>
<dbReference type="InterPro" id="IPR016181">
    <property type="entry name" value="Acyl_CoA_acyltransferase"/>
</dbReference>
<dbReference type="HOGENOM" id="CLU_086044_1_0_0"/>
<dbReference type="STRING" id="693977.Deipr_0248"/>
<dbReference type="GO" id="GO:0016747">
    <property type="term" value="F:acyltransferase activity, transferring groups other than amino-acyl groups"/>
    <property type="evidence" value="ECO:0007669"/>
    <property type="project" value="InterPro"/>
</dbReference>
<dbReference type="PROSITE" id="PS51186">
    <property type="entry name" value="GNAT"/>
    <property type="match status" value="1"/>
</dbReference>
<organism evidence="4 5">
    <name type="scientific">Deinococcus proteolyticus (strain ATCC 35074 / DSM 20540 / JCM 6276 / NBRC 101906 / NCIMB 13154 / VKM Ac-1939 / CCM 2703 / MRP)</name>
    <dbReference type="NCBI Taxonomy" id="693977"/>
    <lineage>
        <taxon>Bacteria</taxon>
        <taxon>Thermotogati</taxon>
        <taxon>Deinococcota</taxon>
        <taxon>Deinococci</taxon>
        <taxon>Deinococcales</taxon>
        <taxon>Deinococcaceae</taxon>
        <taxon>Deinococcus</taxon>
    </lineage>
</organism>
<dbReference type="AlphaFoldDB" id="F0RJ13"/>
<dbReference type="Pfam" id="PF00583">
    <property type="entry name" value="Acetyltransf_1"/>
    <property type="match status" value="1"/>
</dbReference>
<name>F0RJ13_DEIPM</name>